<sequence length="131" mass="14836">MNPENLKAGFKAREEVLGKENVEKFIENTNEFNQPFHELAMEYCWGDIWNRPGLDRRTRSLVNLGILTALNYQNELSIHLSGAIRNGCTKEEIQEVLLQCSIYCGVPAAGTSIATANAFFQELEKEQQRGD</sequence>
<feature type="domain" description="Carboxymuconolactone decarboxylase-like" evidence="1">
    <location>
        <begin position="36"/>
        <end position="115"/>
    </location>
</feature>
<dbReference type="SUPFAM" id="SSF69118">
    <property type="entry name" value="AhpD-like"/>
    <property type="match status" value="1"/>
</dbReference>
<evidence type="ECO:0000313" key="3">
    <source>
        <dbReference type="Proteomes" id="UP000618943"/>
    </source>
</evidence>
<dbReference type="Proteomes" id="UP000618943">
    <property type="component" value="Unassembled WGS sequence"/>
</dbReference>
<comment type="caution">
    <text evidence="2">The sequence shown here is derived from an EMBL/GenBank/DDBJ whole genome shotgun (WGS) entry which is preliminary data.</text>
</comment>
<dbReference type="InterPro" id="IPR052512">
    <property type="entry name" value="4CMD/NDH-1_regulator"/>
</dbReference>
<dbReference type="InterPro" id="IPR029032">
    <property type="entry name" value="AhpD-like"/>
</dbReference>
<dbReference type="PANTHER" id="PTHR33570:SF2">
    <property type="entry name" value="CARBOXYMUCONOLACTONE DECARBOXYLASE-LIKE DOMAIN-CONTAINING PROTEIN"/>
    <property type="match status" value="1"/>
</dbReference>
<accession>A0ABS1H7U3</accession>
<name>A0ABS1H7U3_9BACL</name>
<keyword evidence="3" id="KW-1185">Reference proteome</keyword>
<organism evidence="2 3">
    <name type="scientific">Viridibacillus soli</name>
    <dbReference type="NCBI Taxonomy" id="2798301"/>
    <lineage>
        <taxon>Bacteria</taxon>
        <taxon>Bacillati</taxon>
        <taxon>Bacillota</taxon>
        <taxon>Bacilli</taxon>
        <taxon>Bacillales</taxon>
        <taxon>Caryophanaceae</taxon>
        <taxon>Viridibacillus</taxon>
    </lineage>
</organism>
<gene>
    <name evidence="2" type="ORF">JFL43_09535</name>
</gene>
<reference evidence="2 3" key="1">
    <citation type="submission" date="2020-12" db="EMBL/GenBank/DDBJ databases">
        <title>YIM B01967 draft genome.</title>
        <authorList>
            <person name="Yan X."/>
        </authorList>
    </citation>
    <scope>NUCLEOTIDE SEQUENCE [LARGE SCALE GENOMIC DNA]</scope>
    <source>
        <strain evidence="2 3">YIM B01967</strain>
    </source>
</reference>
<dbReference type="PANTHER" id="PTHR33570">
    <property type="entry name" value="4-CARBOXYMUCONOLACTONE DECARBOXYLASE FAMILY PROTEIN"/>
    <property type="match status" value="1"/>
</dbReference>
<protein>
    <submittedName>
        <fullName evidence="2">Carboxymuconolactone decarboxylase family protein</fullName>
    </submittedName>
</protein>
<proteinExistence type="predicted"/>
<evidence type="ECO:0000259" key="1">
    <source>
        <dbReference type="Pfam" id="PF02627"/>
    </source>
</evidence>
<dbReference type="Gene3D" id="1.20.1290.10">
    <property type="entry name" value="AhpD-like"/>
    <property type="match status" value="1"/>
</dbReference>
<dbReference type="RefSeq" id="WP_100796943.1">
    <property type="nucleotide sequence ID" value="NZ_JAEOAH010000009.1"/>
</dbReference>
<dbReference type="Pfam" id="PF02627">
    <property type="entry name" value="CMD"/>
    <property type="match status" value="1"/>
</dbReference>
<dbReference type="EMBL" id="JAEOAH010000009">
    <property type="protein sequence ID" value="MBK3495093.1"/>
    <property type="molecule type" value="Genomic_DNA"/>
</dbReference>
<evidence type="ECO:0000313" key="2">
    <source>
        <dbReference type="EMBL" id="MBK3495093.1"/>
    </source>
</evidence>
<dbReference type="InterPro" id="IPR003779">
    <property type="entry name" value="CMD-like"/>
</dbReference>